<protein>
    <submittedName>
        <fullName evidence="3">Transcriptional regulator, PadR family domain protein</fullName>
    </submittedName>
</protein>
<keyword evidence="4" id="KW-1185">Reference proteome</keyword>
<dbReference type="KEGG" id="abas:ACPOL_1374"/>
<dbReference type="InterPro" id="IPR005149">
    <property type="entry name" value="Tscrpt_reg_PadR_N"/>
</dbReference>
<dbReference type="Proteomes" id="UP000253606">
    <property type="component" value="Chromosome"/>
</dbReference>
<dbReference type="InterPro" id="IPR052509">
    <property type="entry name" value="Metal_resp_DNA-bind_regulator"/>
</dbReference>
<name>A0A2Z5FVE3_9BACT</name>
<proteinExistence type="predicted"/>
<dbReference type="RefSeq" id="WP_161557229.1">
    <property type="nucleotide sequence ID" value="NZ_CP030840.1"/>
</dbReference>
<dbReference type="Gene3D" id="1.10.10.10">
    <property type="entry name" value="Winged helix-like DNA-binding domain superfamily/Winged helix DNA-binding domain"/>
    <property type="match status" value="1"/>
</dbReference>
<dbReference type="SUPFAM" id="SSF46785">
    <property type="entry name" value="Winged helix' DNA-binding domain"/>
    <property type="match status" value="1"/>
</dbReference>
<keyword evidence="1" id="KW-0175">Coiled coil</keyword>
<evidence type="ECO:0000256" key="1">
    <source>
        <dbReference type="SAM" id="Coils"/>
    </source>
</evidence>
<feature type="domain" description="Transcription regulator PadR N-terminal" evidence="2">
    <location>
        <begin position="2"/>
        <end position="75"/>
    </location>
</feature>
<evidence type="ECO:0000259" key="2">
    <source>
        <dbReference type="Pfam" id="PF03551"/>
    </source>
</evidence>
<dbReference type="InterPro" id="IPR036390">
    <property type="entry name" value="WH_DNA-bd_sf"/>
</dbReference>
<gene>
    <name evidence="3" type="ORF">ACPOL_1374</name>
</gene>
<organism evidence="3 4">
    <name type="scientific">Acidisarcina polymorpha</name>
    <dbReference type="NCBI Taxonomy" id="2211140"/>
    <lineage>
        <taxon>Bacteria</taxon>
        <taxon>Pseudomonadati</taxon>
        <taxon>Acidobacteriota</taxon>
        <taxon>Terriglobia</taxon>
        <taxon>Terriglobales</taxon>
        <taxon>Acidobacteriaceae</taxon>
        <taxon>Acidisarcina</taxon>
    </lineage>
</organism>
<dbReference type="PANTHER" id="PTHR33169:SF14">
    <property type="entry name" value="TRANSCRIPTIONAL REGULATOR RV3488"/>
    <property type="match status" value="1"/>
</dbReference>
<evidence type="ECO:0000313" key="3">
    <source>
        <dbReference type="EMBL" id="AXC10722.1"/>
    </source>
</evidence>
<feature type="coiled-coil region" evidence="1">
    <location>
        <begin position="108"/>
        <end position="135"/>
    </location>
</feature>
<dbReference type="PANTHER" id="PTHR33169">
    <property type="entry name" value="PADR-FAMILY TRANSCRIPTIONAL REGULATOR"/>
    <property type="match status" value="1"/>
</dbReference>
<reference evidence="3 4" key="1">
    <citation type="journal article" date="2018" name="Front. Microbiol.">
        <title>Hydrolytic Capabilities as a Key to Environmental Success: Chitinolytic and Cellulolytic Acidobacteria From Acidic Sub-arctic Soils and Boreal Peatlands.</title>
        <authorList>
            <person name="Belova S.E."/>
            <person name="Ravin N.V."/>
            <person name="Pankratov T.A."/>
            <person name="Rakitin A.L."/>
            <person name="Ivanova A.A."/>
            <person name="Beletsky A.V."/>
            <person name="Mardanov A.V."/>
            <person name="Sinninghe Damste J.S."/>
            <person name="Dedysh S.N."/>
        </authorList>
    </citation>
    <scope>NUCLEOTIDE SEQUENCE [LARGE SCALE GENOMIC DNA]</scope>
    <source>
        <strain evidence="3 4">SBC82</strain>
    </source>
</reference>
<dbReference type="Pfam" id="PF03551">
    <property type="entry name" value="PadR"/>
    <property type="match status" value="1"/>
</dbReference>
<dbReference type="EMBL" id="CP030840">
    <property type="protein sequence ID" value="AXC10722.1"/>
    <property type="molecule type" value="Genomic_DNA"/>
</dbReference>
<dbReference type="AlphaFoldDB" id="A0A2Z5FVE3"/>
<evidence type="ECO:0000313" key="4">
    <source>
        <dbReference type="Proteomes" id="UP000253606"/>
    </source>
</evidence>
<accession>A0A2Z5FVE3</accession>
<dbReference type="InterPro" id="IPR036388">
    <property type="entry name" value="WH-like_DNA-bd_sf"/>
</dbReference>
<sequence>MGVLHRGDFHPYEIKRRLSQAMIECFTDVDVGTLYYAVAQLARSGLLAAVAHERVARGGMRTVYRITPRGRDRFRELLHAQFAAEGDLRQTLYGPMLFLHLADLDLVAAALRHQIDRQNARLAEIRKLRQQWEAMLPTGSRHLMQHMAEQCRLDLRWLRAVLADVEAGSIGDTPDPGRLAAK</sequence>